<protein>
    <submittedName>
        <fullName evidence="1">Uncharacterized protein</fullName>
    </submittedName>
</protein>
<reference evidence="1" key="1">
    <citation type="submission" date="2020-04" db="EMBL/GenBank/DDBJ databases">
        <authorList>
            <person name="Chiriac C."/>
            <person name="Salcher M."/>
            <person name="Ghai R."/>
            <person name="Kavagutti S V."/>
        </authorList>
    </citation>
    <scope>NUCLEOTIDE SEQUENCE</scope>
</reference>
<accession>A0A6J5NUL4</accession>
<gene>
    <name evidence="1" type="ORF">UFOVP785_87</name>
</gene>
<dbReference type="EMBL" id="LR796736">
    <property type="protein sequence ID" value="CAB4162683.1"/>
    <property type="molecule type" value="Genomic_DNA"/>
</dbReference>
<proteinExistence type="predicted"/>
<organism evidence="1">
    <name type="scientific">uncultured Caudovirales phage</name>
    <dbReference type="NCBI Taxonomy" id="2100421"/>
    <lineage>
        <taxon>Viruses</taxon>
        <taxon>Duplodnaviria</taxon>
        <taxon>Heunggongvirae</taxon>
        <taxon>Uroviricota</taxon>
        <taxon>Caudoviricetes</taxon>
        <taxon>Peduoviridae</taxon>
        <taxon>Maltschvirus</taxon>
        <taxon>Maltschvirus maltsch</taxon>
    </lineage>
</organism>
<sequence length="89" mass="9780">MFTQAEKNLFLNLLDTMQSMHQSLGSGMSEDLNLLRGKLRSTSPQPVTVLVGEDGIDVPTCPVGVTVEITETGDGYRHTSRYDHTGRLD</sequence>
<evidence type="ECO:0000313" key="1">
    <source>
        <dbReference type="EMBL" id="CAB4162683.1"/>
    </source>
</evidence>
<name>A0A6J5NUL4_9CAUD</name>